<dbReference type="Proteomes" id="UP000242519">
    <property type="component" value="Unassembled WGS sequence"/>
</dbReference>
<feature type="compositionally biased region" description="Acidic residues" evidence="10">
    <location>
        <begin position="474"/>
        <end position="488"/>
    </location>
</feature>
<keyword evidence="4" id="KW-0690">Ribosome biogenesis</keyword>
<dbReference type="InterPro" id="IPR009000">
    <property type="entry name" value="Transl_B-barrel_sf"/>
</dbReference>
<dbReference type="InterPro" id="IPR040309">
    <property type="entry name" value="Naf1"/>
</dbReference>
<keyword evidence="7" id="KW-0694">RNA-binding</keyword>
<comment type="caution">
    <text evidence="11">The sequence shown here is derived from an EMBL/GenBank/DDBJ whole genome shotgun (WGS) entry which is preliminary data.</text>
</comment>
<dbReference type="SUPFAM" id="SSF50447">
    <property type="entry name" value="Translation proteins"/>
    <property type="match status" value="1"/>
</dbReference>
<dbReference type="GO" id="GO:0005634">
    <property type="term" value="C:nucleus"/>
    <property type="evidence" value="ECO:0007669"/>
    <property type="project" value="UniProtKB-SubCell"/>
</dbReference>
<evidence type="ECO:0000256" key="8">
    <source>
        <dbReference type="ARBA" id="ARBA00023242"/>
    </source>
</evidence>
<evidence type="ECO:0000256" key="9">
    <source>
        <dbReference type="ARBA" id="ARBA00076743"/>
    </source>
</evidence>
<dbReference type="Pfam" id="PF04410">
    <property type="entry name" value="Gar1"/>
    <property type="match status" value="1"/>
</dbReference>
<dbReference type="InterPro" id="IPR007504">
    <property type="entry name" value="H/ACA_rnp_Gar1/Naf1"/>
</dbReference>
<dbReference type="PANTHER" id="PTHR31633">
    <property type="entry name" value="H/ACA RIBONUCLEOPROTEIN COMPLEX NON-CORE SUBUNIT NAF1"/>
    <property type="match status" value="1"/>
</dbReference>
<dbReference type="OrthoDB" id="21550at2759"/>
<dbReference type="GO" id="GO:0000493">
    <property type="term" value="P:box H/ACA snoRNP assembly"/>
    <property type="evidence" value="ECO:0007669"/>
    <property type="project" value="InterPro"/>
</dbReference>
<protein>
    <recommendedName>
        <fullName evidence="3">H/ACA ribonucleoprotein complex non-core subunit NAF1</fullName>
    </recommendedName>
    <alternativeName>
        <fullName evidence="9">Nuclear assembly factor 1</fullName>
    </alternativeName>
</protein>
<dbReference type="FunFam" id="2.40.10.230:FF:000002">
    <property type="entry name" value="H/ACA ribonucleoprotein complex non-core subunit NAF1"/>
    <property type="match status" value="1"/>
</dbReference>
<keyword evidence="8" id="KW-0539">Nucleus</keyword>
<comment type="similarity">
    <text evidence="2">Belongs to the NAF1 family.</text>
</comment>
<evidence type="ECO:0000313" key="12">
    <source>
        <dbReference type="Proteomes" id="UP000242519"/>
    </source>
</evidence>
<dbReference type="GO" id="GO:0006364">
    <property type="term" value="P:rRNA processing"/>
    <property type="evidence" value="ECO:0007669"/>
    <property type="project" value="UniProtKB-KW"/>
</dbReference>
<evidence type="ECO:0000256" key="3">
    <source>
        <dbReference type="ARBA" id="ARBA00021438"/>
    </source>
</evidence>
<evidence type="ECO:0000256" key="1">
    <source>
        <dbReference type="ARBA" id="ARBA00004123"/>
    </source>
</evidence>
<comment type="subcellular location">
    <subcellularLocation>
        <location evidence="1">Nucleus</location>
    </subcellularLocation>
</comment>
<feature type="compositionally biased region" description="Basic residues" evidence="10">
    <location>
        <begin position="492"/>
        <end position="501"/>
    </location>
</feature>
<feature type="region of interest" description="Disordered" evidence="10">
    <location>
        <begin position="259"/>
        <end position="315"/>
    </location>
</feature>
<dbReference type="STRING" id="503106.A0A218Z7I2"/>
<accession>A0A218Z7I2</accession>
<evidence type="ECO:0000256" key="10">
    <source>
        <dbReference type="SAM" id="MobiDB-lite"/>
    </source>
</evidence>
<dbReference type="PANTHER" id="PTHR31633:SF1">
    <property type="entry name" value="H_ACA RIBONUCLEOPROTEIN COMPLEX NON-CORE SUBUNIT NAF1"/>
    <property type="match status" value="1"/>
</dbReference>
<dbReference type="GO" id="GO:0005732">
    <property type="term" value="C:sno(s)RNA-containing ribonucleoprotein complex"/>
    <property type="evidence" value="ECO:0007669"/>
    <property type="project" value="InterPro"/>
</dbReference>
<keyword evidence="6" id="KW-0597">Phosphoprotein</keyword>
<feature type="compositionally biased region" description="Polar residues" evidence="10">
    <location>
        <begin position="646"/>
        <end position="657"/>
    </location>
</feature>
<feature type="region of interest" description="Disordered" evidence="10">
    <location>
        <begin position="124"/>
        <end position="148"/>
    </location>
</feature>
<feature type="compositionally biased region" description="Basic and acidic residues" evidence="10">
    <location>
        <begin position="584"/>
        <end position="612"/>
    </location>
</feature>
<evidence type="ECO:0000313" key="11">
    <source>
        <dbReference type="EMBL" id="OWP03570.1"/>
    </source>
</evidence>
<name>A0A218Z7I2_9HELO</name>
<evidence type="ECO:0000256" key="2">
    <source>
        <dbReference type="ARBA" id="ARBA00009801"/>
    </source>
</evidence>
<dbReference type="GO" id="GO:0003723">
    <property type="term" value="F:RNA binding"/>
    <property type="evidence" value="ECO:0007669"/>
    <property type="project" value="UniProtKB-KW"/>
</dbReference>
<dbReference type="AlphaFoldDB" id="A0A218Z7I2"/>
<proteinExistence type="inferred from homology"/>
<dbReference type="InParanoid" id="A0A218Z7I2"/>
<feature type="compositionally biased region" description="Acidic residues" evidence="10">
    <location>
        <begin position="269"/>
        <end position="281"/>
    </location>
</feature>
<feature type="region of interest" description="Disordered" evidence="10">
    <location>
        <begin position="467"/>
        <end position="734"/>
    </location>
</feature>
<feature type="region of interest" description="Disordered" evidence="10">
    <location>
        <begin position="323"/>
        <end position="342"/>
    </location>
</feature>
<evidence type="ECO:0000256" key="7">
    <source>
        <dbReference type="ARBA" id="ARBA00022884"/>
    </source>
</evidence>
<dbReference type="EMBL" id="MZNU01000176">
    <property type="protein sequence ID" value="OWP03570.1"/>
    <property type="molecule type" value="Genomic_DNA"/>
</dbReference>
<dbReference type="InterPro" id="IPR038664">
    <property type="entry name" value="Gar1/Naf1_Cbf5-bd_sf"/>
</dbReference>
<keyword evidence="12" id="KW-1185">Reference proteome</keyword>
<dbReference type="GO" id="GO:0001522">
    <property type="term" value="P:pseudouridine synthesis"/>
    <property type="evidence" value="ECO:0007669"/>
    <property type="project" value="InterPro"/>
</dbReference>
<evidence type="ECO:0000256" key="6">
    <source>
        <dbReference type="ARBA" id="ARBA00022553"/>
    </source>
</evidence>
<evidence type="ECO:0000256" key="5">
    <source>
        <dbReference type="ARBA" id="ARBA00022552"/>
    </source>
</evidence>
<reference evidence="11 12" key="1">
    <citation type="submission" date="2017-04" db="EMBL/GenBank/DDBJ databases">
        <title>Draft genome sequence of Marssonina coronaria NL1: causal agent of apple blotch.</title>
        <authorList>
            <person name="Cheng Q."/>
        </authorList>
    </citation>
    <scope>NUCLEOTIDE SEQUENCE [LARGE SCALE GENOMIC DNA]</scope>
    <source>
        <strain evidence="11 12">NL1</strain>
    </source>
</reference>
<feature type="compositionally biased region" description="Acidic residues" evidence="10">
    <location>
        <begin position="289"/>
        <end position="306"/>
    </location>
</feature>
<organism evidence="11 12">
    <name type="scientific">Diplocarpon coronariae</name>
    <dbReference type="NCBI Taxonomy" id="2795749"/>
    <lineage>
        <taxon>Eukaryota</taxon>
        <taxon>Fungi</taxon>
        <taxon>Dikarya</taxon>
        <taxon>Ascomycota</taxon>
        <taxon>Pezizomycotina</taxon>
        <taxon>Leotiomycetes</taxon>
        <taxon>Helotiales</taxon>
        <taxon>Drepanopezizaceae</taxon>
        <taxon>Diplocarpon</taxon>
    </lineage>
</organism>
<feature type="compositionally biased region" description="Low complexity" evidence="10">
    <location>
        <begin position="677"/>
        <end position="709"/>
    </location>
</feature>
<sequence length="734" mass="79011">MPRRTPVALKLEASKNFEVGERFLPPATAQPTLGMEMENPAAFVNATVATVGGDIQPNAVAEQLFAQDRKHSETVEKTLSQDTTVQDTTMQDTTEGPPLTHALEALLGGLESPTPAVEEFPIASETPDAEIDQVPTPAPRIESTSNNLPRPAIPGLFLEGANITSALSMAKDALLSGSSASQIANTSATEKTPMQCGAPVSAEKISRSIPGSLKSTFDNTSAAKDAYLQVDAPVEIEKEKVPENLALAVAEDITLAKVQSPEGVPATEDAPEESENPEWEIDSSPIESSSDDSSDDSSSDESEEGENSYKLLTPDEQARILMEGEGGSDDEGSGKAKGAGTQLRTRNEVTEVLVPKPDVTITLEMPIFEVGSVENIVESTLVIKAKTSGEFRCLESGSVLCLEDRSVIGVVSEILGPVQKPLYSVMFTNAGEIADAGLSLGTKVFYSEQHSTFVFTQALKAMKGSDASNLHDEEVGDEEIEFSDDEAEAEHKRRVKQKKIEKRGGRVQQNGSRGGHPLQQQHKPYDATKGINYDDAEDDGPYRPLARPAGFENSIGLGRGEAPQEVAPGTYDRPKRDRFKGRGKGGDRGRGDRLRGRGDRGRGRAGYQDRRGGQSNVQSLPPRPQGFTQPAAPPQPPQYQQPTQGREFSQVTSTPQAVPNLLMPQGVYPPQQPQMPWPQFNQLLFPQPNQNRQNPWQNPAAPQQQGAPPSGAYLNPAFWPGQWNQQNGGGPGVQ</sequence>
<evidence type="ECO:0000256" key="4">
    <source>
        <dbReference type="ARBA" id="ARBA00022517"/>
    </source>
</evidence>
<keyword evidence="5" id="KW-0698">rRNA processing</keyword>
<dbReference type="Gene3D" id="2.40.10.230">
    <property type="entry name" value="Probable tRNA pseudouridine synthase domain"/>
    <property type="match status" value="1"/>
</dbReference>
<gene>
    <name evidence="11" type="ORF">B2J93_7588</name>
</gene>